<dbReference type="InterPro" id="IPR043129">
    <property type="entry name" value="ATPase_NBD"/>
</dbReference>
<keyword evidence="2" id="KW-0859">Xylose metabolism</keyword>
<dbReference type="InterPro" id="IPR050406">
    <property type="entry name" value="FGGY_Carb_Kinase"/>
</dbReference>
<dbReference type="GO" id="GO:0016773">
    <property type="term" value="F:phosphotransferase activity, alcohol group as acceptor"/>
    <property type="evidence" value="ECO:0007669"/>
    <property type="project" value="InterPro"/>
</dbReference>
<dbReference type="CDD" id="cd07779">
    <property type="entry name" value="ASKHA_NBD_FGGY_YgcE-like"/>
    <property type="match status" value="1"/>
</dbReference>
<accession>A0A5C4MC39</accession>
<dbReference type="PROSITE" id="PS00445">
    <property type="entry name" value="FGGY_KINASES_2"/>
    <property type="match status" value="1"/>
</dbReference>
<evidence type="ECO:0000259" key="7">
    <source>
        <dbReference type="Pfam" id="PF00370"/>
    </source>
</evidence>
<organism evidence="9 10">
    <name type="scientific">Amycolatopsis alkalitolerans</name>
    <dbReference type="NCBI Taxonomy" id="2547244"/>
    <lineage>
        <taxon>Bacteria</taxon>
        <taxon>Bacillati</taxon>
        <taxon>Actinomycetota</taxon>
        <taxon>Actinomycetes</taxon>
        <taxon>Pseudonocardiales</taxon>
        <taxon>Pseudonocardiaceae</taxon>
        <taxon>Amycolatopsis</taxon>
    </lineage>
</organism>
<gene>
    <name evidence="9" type="ORF">FG385_01030</name>
</gene>
<dbReference type="InterPro" id="IPR000577">
    <property type="entry name" value="Carb_kinase_FGGY"/>
</dbReference>
<keyword evidence="3 5" id="KW-0808">Transferase</keyword>
<evidence type="ECO:0000256" key="5">
    <source>
        <dbReference type="RuleBase" id="RU003733"/>
    </source>
</evidence>
<protein>
    <submittedName>
        <fullName evidence="9">Carbohydrate kinase</fullName>
    </submittedName>
</protein>
<evidence type="ECO:0000256" key="2">
    <source>
        <dbReference type="ARBA" id="ARBA00022629"/>
    </source>
</evidence>
<dbReference type="GO" id="GO:0042732">
    <property type="term" value="P:D-xylose metabolic process"/>
    <property type="evidence" value="ECO:0007669"/>
    <property type="project" value="UniProtKB-KW"/>
</dbReference>
<reference evidence="9 10" key="1">
    <citation type="submission" date="2019-06" db="EMBL/GenBank/DDBJ databases">
        <title>Amycolatopsis alkalitolerans sp. nov., isolated from Gastrodia elata Blume.</title>
        <authorList>
            <person name="Narsing Rao M.P."/>
            <person name="Li W.J."/>
        </authorList>
    </citation>
    <scope>NUCLEOTIDE SEQUENCE [LARGE SCALE GENOMIC DNA]</scope>
    <source>
        <strain evidence="9 10">SYSUP0005</strain>
    </source>
</reference>
<dbReference type="PANTHER" id="PTHR43095">
    <property type="entry name" value="SUGAR KINASE"/>
    <property type="match status" value="1"/>
</dbReference>
<sequence length="556" mass="59033">MVRTPAVPCHSGHPGRSRRSRCPHHRRRTAPRLAAPANGGATVHVIIGIDCSTTGSKAVAFAEDGTGVAEARCPYGRSSPAPGWQEQNPDDWWTATHRALADLGAQLAARGAKPVALGITHQRETFACLDGSGAPLRPAIMWLDTRAGEQIARLGTPAVHEISGKPPSTTPSLYKLAWLAEHEPEALRRAATVIDVHGYLVLRLTGVRATSWACADPLTLIDMTTFDWSPRLLELAGLSAEQLPQLVAPGTVVGELSATAAAETGLPAGLPVVAGAGDGQCAGLGANVVSAGRAYLNLGTGLTLGAHHDSYVWSHAFRTLSSPIPGAYTVEALLSSGALSIAWFRDALSGLDPARGPREPRMEALAAQVPAGARGVLYLPYLTSAESPHWDSSARACFLGLSDQHGPAEMYRAVLEGLAYEEKLTLELMEQASGRRIDRIVAMGGSSRSAMFTQLLADTLERPVDVCAETETTALGAAILAAAAVGFAGEKDIRMVAERMSRVATTREPQEADRNRYRETYSVYRDVYPALRPLFPRLAGLRAAAETTLDGRDTLE</sequence>
<keyword evidence="10" id="KW-1185">Reference proteome</keyword>
<comment type="similarity">
    <text evidence="1 5">Belongs to the FGGY kinase family.</text>
</comment>
<dbReference type="Gene3D" id="3.30.420.40">
    <property type="match status" value="2"/>
</dbReference>
<evidence type="ECO:0000256" key="4">
    <source>
        <dbReference type="ARBA" id="ARBA00022777"/>
    </source>
</evidence>
<keyword evidence="2" id="KW-0119">Carbohydrate metabolism</keyword>
<comment type="caution">
    <text evidence="9">The sequence shown here is derived from an EMBL/GenBank/DDBJ whole genome shotgun (WGS) entry which is preliminary data.</text>
</comment>
<dbReference type="GO" id="GO:0016301">
    <property type="term" value="F:kinase activity"/>
    <property type="evidence" value="ECO:0007669"/>
    <property type="project" value="UniProtKB-KW"/>
</dbReference>
<dbReference type="InterPro" id="IPR018484">
    <property type="entry name" value="FGGY_N"/>
</dbReference>
<dbReference type="InterPro" id="IPR018483">
    <property type="entry name" value="Carb_kinase_FGGY_CS"/>
</dbReference>
<dbReference type="AlphaFoldDB" id="A0A5C4MC39"/>
<dbReference type="Pfam" id="PF02782">
    <property type="entry name" value="FGGY_C"/>
    <property type="match status" value="1"/>
</dbReference>
<evidence type="ECO:0000256" key="3">
    <source>
        <dbReference type="ARBA" id="ARBA00022679"/>
    </source>
</evidence>
<dbReference type="SUPFAM" id="SSF53067">
    <property type="entry name" value="Actin-like ATPase domain"/>
    <property type="match status" value="2"/>
</dbReference>
<dbReference type="InterPro" id="IPR018485">
    <property type="entry name" value="FGGY_C"/>
</dbReference>
<feature type="region of interest" description="Disordered" evidence="6">
    <location>
        <begin position="1"/>
        <end position="36"/>
    </location>
</feature>
<dbReference type="PANTHER" id="PTHR43095:SF5">
    <property type="entry name" value="XYLULOSE KINASE"/>
    <property type="match status" value="1"/>
</dbReference>
<evidence type="ECO:0000313" key="9">
    <source>
        <dbReference type="EMBL" id="TNC29581.1"/>
    </source>
</evidence>
<dbReference type="Pfam" id="PF00370">
    <property type="entry name" value="FGGY_N"/>
    <property type="match status" value="1"/>
</dbReference>
<feature type="domain" description="Carbohydrate kinase FGGY N-terminal" evidence="7">
    <location>
        <begin position="45"/>
        <end position="285"/>
    </location>
</feature>
<name>A0A5C4MC39_9PSEU</name>
<dbReference type="PIRSF" id="PIRSF000538">
    <property type="entry name" value="GlpK"/>
    <property type="match status" value="1"/>
</dbReference>
<evidence type="ECO:0000256" key="1">
    <source>
        <dbReference type="ARBA" id="ARBA00009156"/>
    </source>
</evidence>
<evidence type="ECO:0000313" key="10">
    <source>
        <dbReference type="Proteomes" id="UP000305546"/>
    </source>
</evidence>
<proteinExistence type="inferred from homology"/>
<feature type="compositionally biased region" description="Basic residues" evidence="6">
    <location>
        <begin position="13"/>
        <end position="30"/>
    </location>
</feature>
<dbReference type="Proteomes" id="UP000305546">
    <property type="component" value="Unassembled WGS sequence"/>
</dbReference>
<keyword evidence="4 5" id="KW-0418">Kinase</keyword>
<feature type="domain" description="Carbohydrate kinase FGGY C-terminal" evidence="8">
    <location>
        <begin position="294"/>
        <end position="484"/>
    </location>
</feature>
<dbReference type="OrthoDB" id="9782710at2"/>
<evidence type="ECO:0000259" key="8">
    <source>
        <dbReference type="Pfam" id="PF02782"/>
    </source>
</evidence>
<dbReference type="EMBL" id="VDFW01000001">
    <property type="protein sequence ID" value="TNC29581.1"/>
    <property type="molecule type" value="Genomic_DNA"/>
</dbReference>
<evidence type="ECO:0000256" key="6">
    <source>
        <dbReference type="SAM" id="MobiDB-lite"/>
    </source>
</evidence>